<evidence type="ECO:0000313" key="2">
    <source>
        <dbReference type="Proteomes" id="UP000646548"/>
    </source>
</evidence>
<evidence type="ECO:0000313" key="1">
    <source>
        <dbReference type="EMBL" id="KAF6721032.1"/>
    </source>
</evidence>
<protein>
    <submittedName>
        <fullName evidence="1">Uncharacterized protein</fullName>
    </submittedName>
</protein>
<dbReference type="EMBL" id="WKFB01000509">
    <property type="protein sequence ID" value="KAF6721032.1"/>
    <property type="molecule type" value="Genomic_DNA"/>
</dbReference>
<accession>A0A834C1B9</accession>
<reference evidence="1" key="1">
    <citation type="journal article" name="BMC Genomics">
        <title>Long-read sequencing and de novo genome assembly of marine medaka (Oryzias melastigma).</title>
        <authorList>
            <person name="Liang P."/>
            <person name="Saqib H.S.A."/>
            <person name="Ni X."/>
            <person name="Shen Y."/>
        </authorList>
    </citation>
    <scope>NUCLEOTIDE SEQUENCE</scope>
    <source>
        <strain evidence="1">Bigg-433</strain>
    </source>
</reference>
<organism evidence="1 2">
    <name type="scientific">Oryzias melastigma</name>
    <name type="common">Marine medaka</name>
    <dbReference type="NCBI Taxonomy" id="30732"/>
    <lineage>
        <taxon>Eukaryota</taxon>
        <taxon>Metazoa</taxon>
        <taxon>Chordata</taxon>
        <taxon>Craniata</taxon>
        <taxon>Vertebrata</taxon>
        <taxon>Euteleostomi</taxon>
        <taxon>Actinopterygii</taxon>
        <taxon>Neopterygii</taxon>
        <taxon>Teleostei</taxon>
        <taxon>Neoteleostei</taxon>
        <taxon>Acanthomorphata</taxon>
        <taxon>Ovalentaria</taxon>
        <taxon>Atherinomorphae</taxon>
        <taxon>Beloniformes</taxon>
        <taxon>Adrianichthyidae</taxon>
        <taxon>Oryziinae</taxon>
        <taxon>Oryzias</taxon>
    </lineage>
</organism>
<gene>
    <name evidence="1" type="ORF">FQA47_018013</name>
</gene>
<proteinExistence type="predicted"/>
<dbReference type="AlphaFoldDB" id="A0A834C1B9"/>
<comment type="caution">
    <text evidence="1">The sequence shown here is derived from an EMBL/GenBank/DDBJ whole genome shotgun (WGS) entry which is preliminary data.</text>
</comment>
<sequence>MTPNQLWQLGVIQNPVSDPEVNLIPEIEWEESGYMTKPHPGINVPVLDHPLSDPQMF</sequence>
<name>A0A834C1B9_ORYME</name>
<dbReference type="Proteomes" id="UP000646548">
    <property type="component" value="Unassembled WGS sequence"/>
</dbReference>